<dbReference type="PANTHER" id="PTHR43679:SF2">
    <property type="entry name" value="OCTANOYL-[GCVH]:PROTEIN N-OCTANOYLTRANSFERASE"/>
    <property type="match status" value="1"/>
</dbReference>
<dbReference type="GO" id="GO:0009249">
    <property type="term" value="P:protein lipoylation"/>
    <property type="evidence" value="ECO:0007669"/>
    <property type="project" value="UniProtKB-ARBA"/>
</dbReference>
<name>A0A927CAN4_9BACL</name>
<dbReference type="AlphaFoldDB" id="A0A927CAN4"/>
<dbReference type="PROSITE" id="PS51733">
    <property type="entry name" value="BPL_LPL_CATALYTIC"/>
    <property type="match status" value="1"/>
</dbReference>
<sequence length="283" mass="31817">MKDNVWRLIRSGPKSPADNMAIDEAMLIAHSEGKAPPTVRFYGWNPATLSIGYFQKAEDEIELAEVQRQGIGFVRRPTGGRAVLHDRELTYSMIVSEEYPDMPTTVNEAYRVLSEGLVQGFRRLDLRAEMVNLGMPEEKAKYTSTAGSAACFDSPSWYELVVEGRKIAGSAQTRSRGVILQHGSILLEMDVDQLFSLLRFSSDRIKERLKTSFHTKAVAIGDICRGMGRQPVTYEEAEAAFREGIAEGLGIRLEEGELTEYERELAAQLSTEKYGNDEWNLRR</sequence>
<protein>
    <submittedName>
        <fullName evidence="2">Lipoate--protein ligase family protein</fullName>
    </submittedName>
</protein>
<accession>A0A927CAN4</accession>
<evidence type="ECO:0000313" key="2">
    <source>
        <dbReference type="EMBL" id="MBD2862405.1"/>
    </source>
</evidence>
<feature type="domain" description="BPL/LPL catalytic" evidence="1">
    <location>
        <begin position="33"/>
        <end position="253"/>
    </location>
</feature>
<keyword evidence="3" id="KW-1185">Reference proteome</keyword>
<dbReference type="InterPro" id="IPR004143">
    <property type="entry name" value="BPL_LPL_catalytic"/>
</dbReference>
<dbReference type="PANTHER" id="PTHR43679">
    <property type="entry name" value="OCTANOYLTRANSFERASE LIPM-RELATED"/>
    <property type="match status" value="1"/>
</dbReference>
<dbReference type="GO" id="GO:0016740">
    <property type="term" value="F:transferase activity"/>
    <property type="evidence" value="ECO:0007669"/>
    <property type="project" value="UniProtKB-ARBA"/>
</dbReference>
<dbReference type="Pfam" id="PF21948">
    <property type="entry name" value="LplA-B_cat"/>
    <property type="match status" value="1"/>
</dbReference>
<proteinExistence type="predicted"/>
<dbReference type="RefSeq" id="WP_190927237.1">
    <property type="nucleotide sequence ID" value="NZ_JACXJA010000010.1"/>
</dbReference>
<organism evidence="2 3">
    <name type="scientific">Paenibacillus oceani</name>
    <dbReference type="NCBI Taxonomy" id="2772510"/>
    <lineage>
        <taxon>Bacteria</taxon>
        <taxon>Bacillati</taxon>
        <taxon>Bacillota</taxon>
        <taxon>Bacilli</taxon>
        <taxon>Bacillales</taxon>
        <taxon>Paenibacillaceae</taxon>
        <taxon>Paenibacillus</taxon>
    </lineage>
</organism>
<dbReference type="Gene3D" id="3.30.930.10">
    <property type="entry name" value="Bira Bifunctional Protein, Domain 2"/>
    <property type="match status" value="1"/>
</dbReference>
<evidence type="ECO:0000313" key="3">
    <source>
        <dbReference type="Proteomes" id="UP000639396"/>
    </source>
</evidence>
<dbReference type="Proteomes" id="UP000639396">
    <property type="component" value="Unassembled WGS sequence"/>
</dbReference>
<dbReference type="GO" id="GO:0140096">
    <property type="term" value="F:catalytic activity, acting on a protein"/>
    <property type="evidence" value="ECO:0007669"/>
    <property type="project" value="UniProtKB-ARBA"/>
</dbReference>
<dbReference type="GO" id="GO:0016874">
    <property type="term" value="F:ligase activity"/>
    <property type="evidence" value="ECO:0007669"/>
    <property type="project" value="UniProtKB-KW"/>
</dbReference>
<gene>
    <name evidence="2" type="ORF">IDH45_10465</name>
</gene>
<reference evidence="2" key="1">
    <citation type="submission" date="2020-09" db="EMBL/GenBank/DDBJ databases">
        <title>A novel bacterium of genus Paenibacillus, isolated from South China Sea.</title>
        <authorList>
            <person name="Huang H."/>
            <person name="Mo K."/>
            <person name="Hu Y."/>
        </authorList>
    </citation>
    <scope>NUCLEOTIDE SEQUENCE</scope>
    <source>
        <strain evidence="2">IB182363</strain>
    </source>
</reference>
<dbReference type="CDD" id="cd16443">
    <property type="entry name" value="LplA"/>
    <property type="match status" value="1"/>
</dbReference>
<comment type="caution">
    <text evidence="2">The sequence shown here is derived from an EMBL/GenBank/DDBJ whole genome shotgun (WGS) entry which is preliminary data.</text>
</comment>
<dbReference type="EMBL" id="JACXJA010000010">
    <property type="protein sequence ID" value="MBD2862405.1"/>
    <property type="molecule type" value="Genomic_DNA"/>
</dbReference>
<evidence type="ECO:0000259" key="1">
    <source>
        <dbReference type="PROSITE" id="PS51733"/>
    </source>
</evidence>
<dbReference type="InterPro" id="IPR045864">
    <property type="entry name" value="aa-tRNA-synth_II/BPL/LPL"/>
</dbReference>
<keyword evidence="2" id="KW-0436">Ligase</keyword>
<dbReference type="SUPFAM" id="SSF55681">
    <property type="entry name" value="Class II aaRS and biotin synthetases"/>
    <property type="match status" value="1"/>
</dbReference>
<dbReference type="InterPro" id="IPR050664">
    <property type="entry name" value="Octanoyltrans_LipM/LipL"/>
</dbReference>